<feature type="region of interest" description="Disordered" evidence="1">
    <location>
        <begin position="140"/>
        <end position="167"/>
    </location>
</feature>
<dbReference type="InterPro" id="IPR036388">
    <property type="entry name" value="WH-like_DNA-bd_sf"/>
</dbReference>
<dbReference type="Gene3D" id="1.10.10.10">
    <property type="entry name" value="Winged helix-like DNA-binding domain superfamily/Winged helix DNA-binding domain"/>
    <property type="match status" value="1"/>
</dbReference>
<dbReference type="InterPro" id="IPR000835">
    <property type="entry name" value="HTH_MarR-typ"/>
</dbReference>
<dbReference type="GO" id="GO:0003700">
    <property type="term" value="F:DNA-binding transcription factor activity"/>
    <property type="evidence" value="ECO:0007669"/>
    <property type="project" value="InterPro"/>
</dbReference>
<evidence type="ECO:0000256" key="1">
    <source>
        <dbReference type="SAM" id="MobiDB-lite"/>
    </source>
</evidence>
<sequence length="167" mass="18290">MEPTILDRILAVSALFDRETQRAFADTGLTETRVHALRVLYHGGPSTQQQLAKILGTTPRSVSALVDGLTAAGFARRNPHPTDRRAVLVTLTEHAERAMLKVQASREWMARELMGAVAPDDREAFERGLNAAFWHMSERSRAIDERQTSGPDSTPISEPTGASPSAD</sequence>
<dbReference type="SUPFAM" id="SSF46785">
    <property type="entry name" value="Winged helix' DNA-binding domain"/>
    <property type="match status" value="1"/>
</dbReference>
<organism evidence="3 4">
    <name type="scientific">Leucobacter exalbidus</name>
    <dbReference type="NCBI Taxonomy" id="662960"/>
    <lineage>
        <taxon>Bacteria</taxon>
        <taxon>Bacillati</taxon>
        <taxon>Actinomycetota</taxon>
        <taxon>Actinomycetes</taxon>
        <taxon>Micrococcales</taxon>
        <taxon>Microbacteriaceae</taxon>
        <taxon>Leucobacter</taxon>
    </lineage>
</organism>
<reference evidence="3" key="1">
    <citation type="submission" date="2021-02" db="EMBL/GenBank/DDBJ databases">
        <title>Sequencing the genomes of 1000 actinobacteria strains.</title>
        <authorList>
            <person name="Klenk H.-P."/>
        </authorList>
    </citation>
    <scope>NUCLEOTIDE SEQUENCE</scope>
    <source>
        <strain evidence="3">DSM 22850</strain>
    </source>
</reference>
<protein>
    <submittedName>
        <fullName evidence="3">DNA-binding MarR family transcriptional regulator</fullName>
    </submittedName>
</protein>
<evidence type="ECO:0000313" key="3">
    <source>
        <dbReference type="EMBL" id="MBP1325265.1"/>
    </source>
</evidence>
<dbReference type="EMBL" id="JAFIDA010000001">
    <property type="protein sequence ID" value="MBP1325265.1"/>
    <property type="molecule type" value="Genomic_DNA"/>
</dbReference>
<gene>
    <name evidence="3" type="ORF">JOF28_000497</name>
</gene>
<dbReference type="PRINTS" id="PR00598">
    <property type="entry name" value="HTHMARR"/>
</dbReference>
<name>A0A940PS71_9MICO</name>
<evidence type="ECO:0000313" key="4">
    <source>
        <dbReference type="Proteomes" id="UP000675163"/>
    </source>
</evidence>
<dbReference type="AlphaFoldDB" id="A0A940PS71"/>
<feature type="domain" description="HTH marR-type" evidence="2">
    <location>
        <begin position="2"/>
        <end position="134"/>
    </location>
</feature>
<feature type="compositionally biased region" description="Polar residues" evidence="1">
    <location>
        <begin position="148"/>
        <end position="167"/>
    </location>
</feature>
<dbReference type="SMART" id="SM00347">
    <property type="entry name" value="HTH_MARR"/>
    <property type="match status" value="1"/>
</dbReference>
<dbReference type="GO" id="GO:0006950">
    <property type="term" value="P:response to stress"/>
    <property type="evidence" value="ECO:0007669"/>
    <property type="project" value="TreeGrafter"/>
</dbReference>
<evidence type="ECO:0000259" key="2">
    <source>
        <dbReference type="PROSITE" id="PS50995"/>
    </source>
</evidence>
<dbReference type="InterPro" id="IPR039422">
    <property type="entry name" value="MarR/SlyA-like"/>
</dbReference>
<dbReference type="Proteomes" id="UP000675163">
    <property type="component" value="Unassembled WGS sequence"/>
</dbReference>
<keyword evidence="3" id="KW-0238">DNA-binding</keyword>
<keyword evidence="4" id="KW-1185">Reference proteome</keyword>
<dbReference type="PROSITE" id="PS50995">
    <property type="entry name" value="HTH_MARR_2"/>
    <property type="match status" value="1"/>
</dbReference>
<proteinExistence type="predicted"/>
<dbReference type="Pfam" id="PF12802">
    <property type="entry name" value="MarR_2"/>
    <property type="match status" value="1"/>
</dbReference>
<accession>A0A940PS71</accession>
<dbReference type="GO" id="GO:0003677">
    <property type="term" value="F:DNA binding"/>
    <property type="evidence" value="ECO:0007669"/>
    <property type="project" value="UniProtKB-KW"/>
</dbReference>
<comment type="caution">
    <text evidence="3">The sequence shown here is derived from an EMBL/GenBank/DDBJ whole genome shotgun (WGS) entry which is preliminary data.</text>
</comment>
<dbReference type="PANTHER" id="PTHR33164">
    <property type="entry name" value="TRANSCRIPTIONAL REGULATOR, MARR FAMILY"/>
    <property type="match status" value="1"/>
</dbReference>
<dbReference type="InterPro" id="IPR036390">
    <property type="entry name" value="WH_DNA-bd_sf"/>
</dbReference>
<dbReference type="PANTHER" id="PTHR33164:SF43">
    <property type="entry name" value="HTH-TYPE TRANSCRIPTIONAL REPRESSOR YETL"/>
    <property type="match status" value="1"/>
</dbReference>
<dbReference type="RefSeq" id="WP_209704317.1">
    <property type="nucleotide sequence ID" value="NZ_JAFIDA010000001.1"/>
</dbReference>